<protein>
    <submittedName>
        <fullName evidence="1">Uncharacterized protein</fullName>
    </submittedName>
</protein>
<keyword evidence="2" id="KW-1185">Reference proteome</keyword>
<organism evidence="1 2">
    <name type="scientific">Chaetomium tenue</name>
    <dbReference type="NCBI Taxonomy" id="1854479"/>
    <lineage>
        <taxon>Eukaryota</taxon>
        <taxon>Fungi</taxon>
        <taxon>Dikarya</taxon>
        <taxon>Ascomycota</taxon>
        <taxon>Pezizomycotina</taxon>
        <taxon>Sordariomycetes</taxon>
        <taxon>Sordariomycetidae</taxon>
        <taxon>Sordariales</taxon>
        <taxon>Chaetomiaceae</taxon>
        <taxon>Chaetomium</taxon>
    </lineage>
</organism>
<evidence type="ECO:0000313" key="1">
    <source>
        <dbReference type="EMBL" id="KAH6631231.1"/>
    </source>
</evidence>
<dbReference type="Proteomes" id="UP000724584">
    <property type="component" value="Unassembled WGS sequence"/>
</dbReference>
<reference evidence="1 2" key="1">
    <citation type="journal article" date="2021" name="Nat. Commun.">
        <title>Genetic determinants of endophytism in the Arabidopsis root mycobiome.</title>
        <authorList>
            <person name="Mesny F."/>
            <person name="Miyauchi S."/>
            <person name="Thiergart T."/>
            <person name="Pickel B."/>
            <person name="Atanasova L."/>
            <person name="Karlsson M."/>
            <person name="Huettel B."/>
            <person name="Barry K.W."/>
            <person name="Haridas S."/>
            <person name="Chen C."/>
            <person name="Bauer D."/>
            <person name="Andreopoulos W."/>
            <person name="Pangilinan J."/>
            <person name="LaButti K."/>
            <person name="Riley R."/>
            <person name="Lipzen A."/>
            <person name="Clum A."/>
            <person name="Drula E."/>
            <person name="Henrissat B."/>
            <person name="Kohler A."/>
            <person name="Grigoriev I.V."/>
            <person name="Martin F.M."/>
            <person name="Hacquard S."/>
        </authorList>
    </citation>
    <scope>NUCLEOTIDE SEQUENCE [LARGE SCALE GENOMIC DNA]</scope>
    <source>
        <strain evidence="1 2">MPI-SDFR-AT-0079</strain>
    </source>
</reference>
<evidence type="ECO:0000313" key="2">
    <source>
        <dbReference type="Proteomes" id="UP000724584"/>
    </source>
</evidence>
<proteinExistence type="predicted"/>
<dbReference type="EMBL" id="JAGIZQ010000004">
    <property type="protein sequence ID" value="KAH6631231.1"/>
    <property type="molecule type" value="Genomic_DNA"/>
</dbReference>
<comment type="caution">
    <text evidence="1">The sequence shown here is derived from an EMBL/GenBank/DDBJ whole genome shotgun (WGS) entry which is preliminary data.</text>
</comment>
<gene>
    <name evidence="1" type="ORF">F5144DRAFT_611950</name>
</gene>
<accession>A0ACB7P4Y2</accession>
<sequence length="572" mass="63831">MEGPKETRDGGRRLDTGFEISPFSSPVISVQLADGFPLTIHRAVLLQCSKLVHLLDPSTESIDLRRFSCTAGHALVQYLYSKEYRLLKWTGPVDPSFDIELWELKLKFEIYTLARTIGLDGLDEKARSDIEWVARDLEVCTVIEVVQAAYPVPIGNDTWFPRWIRSLVKQTFQDHRKLSKAVAPSGSSNGTSVVKLLFECMLETYTDMLESLSGRDGAAGNVAAAEPDTPATGSDWSDIMTSRADRGVDDPYGVGSLPASDHEEYHGFLGTQCPEPLAEPGLVPELEPEPEPEIRPAEALILEPEPEVEPAPEPELDAALAPELDLIPAVQDEPASEPEPRVYKRKKKAKKIIEPEPEPEDEPLLEPEPMAEPEPVPEPTPEPEPEPEPQVLKRKKKVKRLAELELEHGPLSEPEPEPEPEPEEEPVPEPEPEAELVPEPPREPAPEALPEPVEELARAVDEPPALRSPMARPLPLNKKKKGKKMKRSPEPRPAEAVPALVPQPTPERYPRGWEPQSPPRPQPERQFYASSSGFTTWAPTPPLQPMRSAEAEVERPRDSWDFWGVRKERRSP</sequence>
<name>A0ACB7P4Y2_9PEZI</name>